<name>A0A2I2GQE9_9EURO</name>
<proteinExistence type="predicted"/>
<sequence>MHRATEQGWWELPTGSTLSHLQEDLPMPPVPARCLSRQSPPLEVLLRPLMPSPRPVRTPGGPLAASKRPWTILYAPRLQRLTGC</sequence>
<dbReference type="RefSeq" id="XP_024710407.1">
    <property type="nucleotide sequence ID" value="XM_024848310.1"/>
</dbReference>
<evidence type="ECO:0000313" key="1">
    <source>
        <dbReference type="EMBL" id="PLB55105.1"/>
    </source>
</evidence>
<gene>
    <name evidence="1" type="ORF">P170DRAFT_432646</name>
</gene>
<reference evidence="1 2" key="1">
    <citation type="submission" date="2016-12" db="EMBL/GenBank/DDBJ databases">
        <title>The genomes of Aspergillus section Nigri reveals drivers in fungal speciation.</title>
        <authorList>
            <consortium name="DOE Joint Genome Institute"/>
            <person name="Vesth T.C."/>
            <person name="Nybo J."/>
            <person name="Theobald S."/>
            <person name="Brandl J."/>
            <person name="Frisvad J.C."/>
            <person name="Nielsen K.F."/>
            <person name="Lyhne E.K."/>
            <person name="Kogle M.E."/>
            <person name="Kuo A."/>
            <person name="Riley R."/>
            <person name="Clum A."/>
            <person name="Nolan M."/>
            <person name="Lipzen A."/>
            <person name="Salamov A."/>
            <person name="Henrissat B."/>
            <person name="Wiebenga A."/>
            <person name="De Vries R.P."/>
            <person name="Grigoriev I.V."/>
            <person name="Mortensen U.H."/>
            <person name="Andersen M.R."/>
            <person name="Baker S.E."/>
        </authorList>
    </citation>
    <scope>NUCLEOTIDE SEQUENCE [LARGE SCALE GENOMIC DNA]</scope>
    <source>
        <strain evidence="1 2">IBT 23096</strain>
    </source>
</reference>
<keyword evidence="2" id="KW-1185">Reference proteome</keyword>
<dbReference type="Proteomes" id="UP000234275">
    <property type="component" value="Unassembled WGS sequence"/>
</dbReference>
<dbReference type="EMBL" id="MSFO01000001">
    <property type="protein sequence ID" value="PLB55105.1"/>
    <property type="molecule type" value="Genomic_DNA"/>
</dbReference>
<dbReference type="AlphaFoldDB" id="A0A2I2GQE9"/>
<accession>A0A2I2GQE9</accession>
<dbReference type="VEuPathDB" id="FungiDB:P170DRAFT_432646"/>
<protein>
    <submittedName>
        <fullName evidence="1">Uncharacterized protein</fullName>
    </submittedName>
</protein>
<dbReference type="GeneID" id="36556009"/>
<evidence type="ECO:0000313" key="2">
    <source>
        <dbReference type="Proteomes" id="UP000234275"/>
    </source>
</evidence>
<comment type="caution">
    <text evidence="1">The sequence shown here is derived from an EMBL/GenBank/DDBJ whole genome shotgun (WGS) entry which is preliminary data.</text>
</comment>
<organism evidence="1 2">
    <name type="scientific">Aspergillus steynii IBT 23096</name>
    <dbReference type="NCBI Taxonomy" id="1392250"/>
    <lineage>
        <taxon>Eukaryota</taxon>
        <taxon>Fungi</taxon>
        <taxon>Dikarya</taxon>
        <taxon>Ascomycota</taxon>
        <taxon>Pezizomycotina</taxon>
        <taxon>Eurotiomycetes</taxon>
        <taxon>Eurotiomycetidae</taxon>
        <taxon>Eurotiales</taxon>
        <taxon>Aspergillaceae</taxon>
        <taxon>Aspergillus</taxon>
        <taxon>Aspergillus subgen. Circumdati</taxon>
    </lineage>
</organism>